<dbReference type="EMBL" id="FOVM01000003">
    <property type="protein sequence ID" value="SFN59841.1"/>
    <property type="molecule type" value="Genomic_DNA"/>
</dbReference>
<comment type="similarity">
    <text evidence="1">Belongs to the UPF0098 family.</text>
</comment>
<protein>
    <recommendedName>
        <fullName evidence="5">Phospholipid-binding protein, PBP family</fullName>
    </recommendedName>
</protein>
<evidence type="ECO:0000256" key="2">
    <source>
        <dbReference type="SAM" id="MobiDB-lite"/>
    </source>
</evidence>
<keyword evidence="4" id="KW-1185">Reference proteome</keyword>
<dbReference type="SUPFAM" id="SSF49777">
    <property type="entry name" value="PEBP-like"/>
    <property type="match status" value="1"/>
</dbReference>
<dbReference type="NCBIfam" id="TIGR00481">
    <property type="entry name" value="YbhB/YbcL family Raf kinase inhibitor-like protein"/>
    <property type="match status" value="1"/>
</dbReference>
<name>A0A1I5AB83_9MICO</name>
<dbReference type="PANTHER" id="PTHR30289:SF1">
    <property type="entry name" value="PEBP (PHOSPHATIDYLETHANOLAMINE-BINDING PROTEIN) FAMILY PROTEIN"/>
    <property type="match status" value="1"/>
</dbReference>
<evidence type="ECO:0008006" key="5">
    <source>
        <dbReference type="Google" id="ProtNLM"/>
    </source>
</evidence>
<evidence type="ECO:0000256" key="1">
    <source>
        <dbReference type="ARBA" id="ARBA00007120"/>
    </source>
</evidence>
<dbReference type="InterPro" id="IPR008914">
    <property type="entry name" value="PEBP"/>
</dbReference>
<reference evidence="4" key="1">
    <citation type="submission" date="2016-10" db="EMBL/GenBank/DDBJ databases">
        <authorList>
            <person name="Varghese N."/>
            <person name="Submissions S."/>
        </authorList>
    </citation>
    <scope>NUCLEOTIDE SEQUENCE [LARGE SCALE GENOMIC DNA]</scope>
    <source>
        <strain evidence="4">CGMCC 1.11101</strain>
    </source>
</reference>
<dbReference type="RefSeq" id="WP_090710224.1">
    <property type="nucleotide sequence ID" value="NZ_FOVM01000003.1"/>
</dbReference>
<proteinExistence type="inferred from homology"/>
<evidence type="ECO:0000313" key="4">
    <source>
        <dbReference type="Proteomes" id="UP000198867"/>
    </source>
</evidence>
<dbReference type="Pfam" id="PF01161">
    <property type="entry name" value="PBP"/>
    <property type="match status" value="1"/>
</dbReference>
<dbReference type="AlphaFoldDB" id="A0A1I5AB83"/>
<feature type="region of interest" description="Disordered" evidence="2">
    <location>
        <begin position="1"/>
        <end position="27"/>
    </location>
</feature>
<sequence length="144" mass="15350">MTLAIRSDAFDDGEPIPRRFTGDGDNAIPSLTIDGIPPAAVELAVICHDPDAPGPGGFTHWTVYGLAPTTTTVEDADYREGPNDAGRSGWYAPKPPAGHGAHHYAFTVYALSRSVDGLPSRDEFLRSHVDAMVGQATLVGTYER</sequence>
<organism evidence="3 4">
    <name type="scientific">Mycetocola miduiensis</name>
    <dbReference type="NCBI Taxonomy" id="995034"/>
    <lineage>
        <taxon>Bacteria</taxon>
        <taxon>Bacillati</taxon>
        <taxon>Actinomycetota</taxon>
        <taxon>Actinomycetes</taxon>
        <taxon>Micrococcales</taxon>
        <taxon>Microbacteriaceae</taxon>
        <taxon>Mycetocola</taxon>
    </lineage>
</organism>
<dbReference type="Gene3D" id="3.90.280.10">
    <property type="entry name" value="PEBP-like"/>
    <property type="match status" value="1"/>
</dbReference>
<dbReference type="OrthoDB" id="9797506at2"/>
<dbReference type="PANTHER" id="PTHR30289">
    <property type="entry name" value="UNCHARACTERIZED PROTEIN YBCL-RELATED"/>
    <property type="match status" value="1"/>
</dbReference>
<gene>
    <name evidence="3" type="ORF">SAMN05216219_1324</name>
</gene>
<dbReference type="Proteomes" id="UP000198867">
    <property type="component" value="Unassembled WGS sequence"/>
</dbReference>
<dbReference type="CDD" id="cd00865">
    <property type="entry name" value="PEBP_bact_arch"/>
    <property type="match status" value="1"/>
</dbReference>
<evidence type="ECO:0000313" key="3">
    <source>
        <dbReference type="EMBL" id="SFN59841.1"/>
    </source>
</evidence>
<dbReference type="InterPro" id="IPR005247">
    <property type="entry name" value="YbhB_YbcL/LppC-like"/>
</dbReference>
<dbReference type="STRING" id="995034.SAMN05216219_1324"/>
<dbReference type="InterPro" id="IPR036610">
    <property type="entry name" value="PEBP-like_sf"/>
</dbReference>
<accession>A0A1I5AB83</accession>